<dbReference type="eggNOG" id="KOG2232">
    <property type="taxonomic scope" value="Eukaryota"/>
</dbReference>
<gene>
    <name evidence="10" type="ORF">CFIO01_12102</name>
</gene>
<evidence type="ECO:0000256" key="3">
    <source>
        <dbReference type="ARBA" id="ARBA00022801"/>
    </source>
</evidence>
<dbReference type="STRING" id="1445577.A0A010QLN2"/>
<keyword evidence="3" id="KW-0378">Hydrolase</keyword>
<evidence type="ECO:0000259" key="8">
    <source>
        <dbReference type="Pfam" id="PF04734"/>
    </source>
</evidence>
<feature type="domain" description="Neutral/alkaline non-lysosomal ceramidase N-terminal" evidence="8">
    <location>
        <begin position="506"/>
        <end position="1035"/>
    </location>
</feature>
<dbReference type="GO" id="GO:0017040">
    <property type="term" value="F:N-acylsphingosine amidohydrolase activity"/>
    <property type="evidence" value="ECO:0007669"/>
    <property type="project" value="UniProtKB-EC"/>
</dbReference>
<evidence type="ECO:0000256" key="2">
    <source>
        <dbReference type="ARBA" id="ARBA00011891"/>
    </source>
</evidence>
<dbReference type="PANTHER" id="PTHR12670:SF1">
    <property type="entry name" value="NEUTRAL CERAMIDASE"/>
    <property type="match status" value="1"/>
</dbReference>
<reference evidence="10 11" key="1">
    <citation type="submission" date="2014-02" db="EMBL/GenBank/DDBJ databases">
        <title>The genome sequence of Colletotrichum fioriniae PJ7.</title>
        <authorList>
            <person name="Baroncelli R."/>
            <person name="Thon M.R."/>
        </authorList>
    </citation>
    <scope>NUCLEOTIDE SEQUENCE [LARGE SCALE GENOMIC DNA]</scope>
    <source>
        <strain evidence="10 11">PJ7</strain>
    </source>
</reference>
<dbReference type="InterPro" id="IPR038445">
    <property type="entry name" value="NCDase_C_sf"/>
</dbReference>
<keyword evidence="6" id="KW-0472">Membrane</keyword>
<feature type="binding site" evidence="5">
    <location>
        <position position="717"/>
    </location>
    <ligand>
        <name>Zn(2+)</name>
        <dbReference type="ChEBI" id="CHEBI:29105"/>
    </ligand>
</feature>
<evidence type="ECO:0000256" key="5">
    <source>
        <dbReference type="PIRSR" id="PIRSR606823-2"/>
    </source>
</evidence>
<dbReference type="HOGENOM" id="CLU_258143_0_0_1"/>
<dbReference type="GO" id="GO:0005576">
    <property type="term" value="C:extracellular region"/>
    <property type="evidence" value="ECO:0007669"/>
    <property type="project" value="TreeGrafter"/>
</dbReference>
<keyword evidence="7" id="KW-0732">Signal</keyword>
<feature type="signal peptide" evidence="7">
    <location>
        <begin position="1"/>
        <end position="20"/>
    </location>
</feature>
<dbReference type="PANTHER" id="PTHR12670">
    <property type="entry name" value="CERAMIDASE"/>
    <property type="match status" value="1"/>
</dbReference>
<feature type="binding site" evidence="5">
    <location>
        <position position="1006"/>
    </location>
    <ligand>
        <name>Zn(2+)</name>
        <dbReference type="ChEBI" id="CHEBI:29105"/>
    </ligand>
</feature>
<organism evidence="10 11">
    <name type="scientific">Colletotrichum fioriniae PJ7</name>
    <dbReference type="NCBI Taxonomy" id="1445577"/>
    <lineage>
        <taxon>Eukaryota</taxon>
        <taxon>Fungi</taxon>
        <taxon>Dikarya</taxon>
        <taxon>Ascomycota</taxon>
        <taxon>Pezizomycotina</taxon>
        <taxon>Sordariomycetes</taxon>
        <taxon>Hypocreomycetidae</taxon>
        <taxon>Glomerellales</taxon>
        <taxon>Glomerellaceae</taxon>
        <taxon>Colletotrichum</taxon>
        <taxon>Colletotrichum acutatum species complex</taxon>
    </lineage>
</organism>
<keyword evidence="11" id="KW-1185">Reference proteome</keyword>
<dbReference type="Gene3D" id="2.130.10.10">
    <property type="entry name" value="YVTN repeat-like/Quinoprotein amine dehydrogenase"/>
    <property type="match status" value="1"/>
</dbReference>
<evidence type="ECO:0000256" key="4">
    <source>
        <dbReference type="PIRSR" id="PIRSR606823-1"/>
    </source>
</evidence>
<sequence length="1344" mass="144684">MLSKISLAALTGFLLSPAAAGPVNGNDHSPVSKRSPLGISLPPLIPSIPGVTEPLASNAPPLPILQIPTPPLESPPFTGANIKPKKIGYFWTGAGDNIHKDFLVTASLDDDTFGQIIALTDVPTSGNSPHHLGSSLDGKTLIGGGLLSLLKTQDTAFYFDVSNPYAPKFKKSNRALLSSIVDEIRAKPEGGFFITYMGSAVGTSPGRLVETNAEGDIIHEWPEDVAGTLNILGEQFSPHGLAVDFNKGIILTSDFVVPITILKPTLGIQKASTLRLWNLSDRTIISTITIPAGLGIQDVKFIPGNPESAAIATAVGPGQVWIIYPFRRDSSGKQGVAELLFDLGSKAKDSLAIYSDITDDGKFAYFTITLGNHVAALDISDLNNVKRLDDPNETQPIIGPHYVKISPDKKNLLVTGYFVQGGDISIVNTPGDYKGHWLDILPDGSLSFNRSIDFESIFTRDRGGARPHSSVIFDLTDPKNPNFIDTGRWFPGTFHESDIDADNDLYLVGAGRADITGPVVEINMMGYADPKQLGTGLRQRLYARAFIVGSTKRRNDRFIYLVLDTQSGDTAVRYGVLHGLAELGFDYSMYGHHNLALTGTHSHSGPGAWLNYLLPQITSKGFDQQSYRAIVDGTLLAVRRAHESLEPGHLSIGSTKVTGANINRSLYSYMANPEEERAKYNISADNDGSVEKDLTLLKFQRASDGKSIGALTWFPTHGTSMLGNNTLISGDNKGVAAWLFEKSMRKSSDATKGFVAGFSQANVGDVSPNVLGAFCEDTGEPCDFKTSTCSDGKSQKCHARGPLFREKDEGASSCFEIGKRQYTAAKGLFDDMGSKSQRVRGSWVKSFHAFHNMSEFHFELPNGTEVRTCPAALGYSFAAGTSDGPGAFDFTQHDSNSTNTNPLWKVVGGLLKAPTDDQVACHSPKPILLDVGEVFNPYQWTPNIVDIQTFRVGQLIIIVSPGEASTMAGRRWKDAVKHQAESLFAEETDVKPVVVIGGPANSYTHYITTPQEYGIQRYEGASTLYGPYTLDAYINRTLSYLPTLGASFAKGPPAHAGGPYPPDNTNRSLSFITGVVRDGTPVFRSFGDVKTDVEDKYAIGDVVRATFVGANPRNNLRLEQTYAAVERLTIDKGAIKRWDTVRTDYDWNLIFHWKRTSDILATSEVEIVWETEGDAKPGTYRFRYYGDSRSLGGKITSFEGINSSTMQSTQQGSAFKNVLSLFDAPIFIEYDLDPWTSRYIAIKTVTVSLALILAIIVIRRDGLAARREVHPTLGVALPPGAAHAGAVLLAGGGARPGAAAAAAGHVLGLVVCKEPGVVAGGEVAVRGEAWGAGLGEGGACAEEG</sequence>
<dbReference type="GO" id="GO:0046514">
    <property type="term" value="P:ceramide catabolic process"/>
    <property type="evidence" value="ECO:0007669"/>
    <property type="project" value="InterPro"/>
</dbReference>
<dbReference type="KEGG" id="cfj:CFIO01_12102"/>
<dbReference type="GO" id="GO:0042759">
    <property type="term" value="P:long-chain fatty acid biosynthetic process"/>
    <property type="evidence" value="ECO:0007669"/>
    <property type="project" value="TreeGrafter"/>
</dbReference>
<dbReference type="InterPro" id="IPR011044">
    <property type="entry name" value="Quino_amine_DH_bsu"/>
</dbReference>
<dbReference type="Pfam" id="PF17048">
    <property type="entry name" value="Ceramidse_alk_C"/>
    <property type="match status" value="1"/>
</dbReference>
<feature type="transmembrane region" description="Helical" evidence="6">
    <location>
        <begin position="1239"/>
        <end position="1258"/>
    </location>
</feature>
<evidence type="ECO:0000259" key="9">
    <source>
        <dbReference type="Pfam" id="PF17048"/>
    </source>
</evidence>
<comment type="caution">
    <text evidence="10">The sequence shown here is derived from an EMBL/GenBank/DDBJ whole genome shotgun (WGS) entry which is preliminary data.</text>
</comment>
<dbReference type="Pfam" id="PF04734">
    <property type="entry name" value="Ceramidase_alk"/>
    <property type="match status" value="1"/>
</dbReference>
<evidence type="ECO:0000256" key="1">
    <source>
        <dbReference type="ARBA" id="ARBA00009835"/>
    </source>
</evidence>
<dbReference type="GO" id="GO:0016020">
    <property type="term" value="C:membrane"/>
    <property type="evidence" value="ECO:0007669"/>
    <property type="project" value="GOC"/>
</dbReference>
<protein>
    <recommendedName>
        <fullName evidence="2">ceramidase</fullName>
        <ecNumber evidence="2">3.5.1.23</ecNumber>
    </recommendedName>
</protein>
<dbReference type="FunFam" id="2.60.40.2300:FF:000004">
    <property type="entry name" value="Neutral/alkaline nonlysosomal ceramidase, putative"/>
    <property type="match status" value="1"/>
</dbReference>
<comment type="cofactor">
    <cofactor evidence="5">
        <name>Zn(2+)</name>
        <dbReference type="ChEBI" id="CHEBI:29105"/>
    </cofactor>
    <text evidence="5">Binds 1 zinc ion per subunit.</text>
</comment>
<comment type="similarity">
    <text evidence="1">Belongs to the neutral ceramidase family.</text>
</comment>
<dbReference type="GO" id="GO:0046872">
    <property type="term" value="F:metal ion binding"/>
    <property type="evidence" value="ECO:0007669"/>
    <property type="project" value="UniProtKB-KW"/>
</dbReference>
<keyword evidence="5" id="KW-0862">Zinc</keyword>
<dbReference type="OrthoDB" id="191371at2759"/>
<keyword evidence="5" id="KW-0479">Metal-binding</keyword>
<dbReference type="Gene3D" id="2.60.40.2300">
    <property type="entry name" value="Neutral/alkaline non-lysosomal ceramidase, C-terminal domain"/>
    <property type="match status" value="1"/>
</dbReference>
<dbReference type="InterPro" id="IPR031331">
    <property type="entry name" value="NEUT/ALK_ceramidase_C"/>
</dbReference>
<keyword evidence="6" id="KW-0812">Transmembrane</keyword>
<keyword evidence="6" id="KW-1133">Transmembrane helix</keyword>
<evidence type="ECO:0000256" key="7">
    <source>
        <dbReference type="SAM" id="SignalP"/>
    </source>
</evidence>
<dbReference type="SUPFAM" id="SSF50969">
    <property type="entry name" value="YVTN repeat-like/Quinoprotein amine dehydrogenase"/>
    <property type="match status" value="1"/>
</dbReference>
<dbReference type="EC" id="3.5.1.23" evidence="2"/>
<dbReference type="EMBL" id="JARH01000412">
    <property type="protein sequence ID" value="EXF80952.1"/>
    <property type="molecule type" value="Genomic_DNA"/>
</dbReference>
<evidence type="ECO:0000313" key="11">
    <source>
        <dbReference type="Proteomes" id="UP000020467"/>
    </source>
</evidence>
<feature type="binding site" evidence="5">
    <location>
        <position position="963"/>
    </location>
    <ligand>
        <name>Zn(2+)</name>
        <dbReference type="ChEBI" id="CHEBI:29105"/>
    </ligand>
</feature>
<feature type="domain" description="Neutral/alkaline non-lysosomal ceramidase C-terminal" evidence="9">
    <location>
        <begin position="1048"/>
        <end position="1203"/>
    </location>
</feature>
<evidence type="ECO:0000313" key="10">
    <source>
        <dbReference type="EMBL" id="EXF80952.1"/>
    </source>
</evidence>
<dbReference type="InterPro" id="IPR006823">
    <property type="entry name" value="Ceramidase_alk"/>
</dbReference>
<feature type="binding site" evidence="5">
    <location>
        <position position="601"/>
    </location>
    <ligand>
        <name>Zn(2+)</name>
        <dbReference type="ChEBI" id="CHEBI:29105"/>
    </ligand>
</feature>
<dbReference type="GO" id="GO:0046512">
    <property type="term" value="P:sphingosine biosynthetic process"/>
    <property type="evidence" value="ECO:0007669"/>
    <property type="project" value="TreeGrafter"/>
</dbReference>
<accession>A0A010QLN2</accession>
<dbReference type="InterPro" id="IPR015943">
    <property type="entry name" value="WD40/YVTN_repeat-like_dom_sf"/>
</dbReference>
<dbReference type="InterPro" id="IPR031329">
    <property type="entry name" value="NEUT/ALK_ceramidase_N"/>
</dbReference>
<evidence type="ECO:0000256" key="6">
    <source>
        <dbReference type="SAM" id="Phobius"/>
    </source>
</evidence>
<name>A0A010QLN2_9PEZI</name>
<feature type="chain" id="PRO_5001456073" description="ceramidase" evidence="7">
    <location>
        <begin position="21"/>
        <end position="1344"/>
    </location>
</feature>
<dbReference type="Proteomes" id="UP000020467">
    <property type="component" value="Unassembled WGS sequence"/>
</dbReference>
<proteinExistence type="inferred from homology"/>
<feature type="active site" description="Nucleophile" evidence="4">
    <location>
        <position position="767"/>
    </location>
</feature>